<organism evidence="14 15">
    <name type="scientific">Nakamurella flavida</name>
    <dbReference type="NCBI Taxonomy" id="363630"/>
    <lineage>
        <taxon>Bacteria</taxon>
        <taxon>Bacillati</taxon>
        <taxon>Actinomycetota</taxon>
        <taxon>Actinomycetes</taxon>
        <taxon>Nakamurellales</taxon>
        <taxon>Nakamurellaceae</taxon>
        <taxon>Nakamurella</taxon>
    </lineage>
</organism>
<accession>A0A938YGU7</accession>
<dbReference type="SUPFAM" id="SSF47384">
    <property type="entry name" value="Homodimeric domain of signal transducing histidine kinase"/>
    <property type="match status" value="1"/>
</dbReference>
<dbReference type="CDD" id="cd06225">
    <property type="entry name" value="HAMP"/>
    <property type="match status" value="1"/>
</dbReference>
<dbReference type="InterPro" id="IPR004358">
    <property type="entry name" value="Sig_transdc_His_kin-like_C"/>
</dbReference>
<dbReference type="RefSeq" id="WP_205257653.1">
    <property type="nucleotide sequence ID" value="NZ_BAAAPV010000003.1"/>
</dbReference>
<dbReference type="SMART" id="SM00304">
    <property type="entry name" value="HAMP"/>
    <property type="match status" value="1"/>
</dbReference>
<evidence type="ECO:0000259" key="12">
    <source>
        <dbReference type="PROSITE" id="PS50109"/>
    </source>
</evidence>
<protein>
    <recommendedName>
        <fullName evidence="3">histidine kinase</fullName>
        <ecNumber evidence="3">2.7.13.3</ecNumber>
    </recommendedName>
</protein>
<dbReference type="Gene3D" id="3.30.565.10">
    <property type="entry name" value="Histidine kinase-like ATPase, C-terminal domain"/>
    <property type="match status" value="1"/>
</dbReference>
<keyword evidence="15" id="KW-1185">Reference proteome</keyword>
<evidence type="ECO:0000256" key="8">
    <source>
        <dbReference type="ARBA" id="ARBA00022989"/>
    </source>
</evidence>
<keyword evidence="8 11" id="KW-1133">Transmembrane helix</keyword>
<evidence type="ECO:0000259" key="13">
    <source>
        <dbReference type="PROSITE" id="PS50885"/>
    </source>
</evidence>
<dbReference type="InterPro" id="IPR050428">
    <property type="entry name" value="TCS_sensor_his_kinase"/>
</dbReference>
<reference evidence="14" key="1">
    <citation type="submission" date="2021-01" db="EMBL/GenBank/DDBJ databases">
        <title>KCTC 19127 draft genome.</title>
        <authorList>
            <person name="An D."/>
        </authorList>
    </citation>
    <scope>NUCLEOTIDE SEQUENCE</scope>
    <source>
        <strain evidence="14">KCTC 19127</strain>
    </source>
</reference>
<dbReference type="InterPro" id="IPR036890">
    <property type="entry name" value="HATPase_C_sf"/>
</dbReference>
<dbReference type="Gene3D" id="6.10.340.10">
    <property type="match status" value="1"/>
</dbReference>
<dbReference type="PROSITE" id="PS50885">
    <property type="entry name" value="HAMP"/>
    <property type="match status" value="1"/>
</dbReference>
<gene>
    <name evidence="14" type="ORF">JL107_13405</name>
</gene>
<dbReference type="Proteomes" id="UP000663801">
    <property type="component" value="Unassembled WGS sequence"/>
</dbReference>
<dbReference type="PROSITE" id="PS50109">
    <property type="entry name" value="HIS_KIN"/>
    <property type="match status" value="1"/>
</dbReference>
<evidence type="ECO:0000256" key="6">
    <source>
        <dbReference type="ARBA" id="ARBA00022692"/>
    </source>
</evidence>
<dbReference type="GO" id="GO:0000155">
    <property type="term" value="F:phosphorelay sensor kinase activity"/>
    <property type="evidence" value="ECO:0007669"/>
    <property type="project" value="InterPro"/>
</dbReference>
<evidence type="ECO:0000256" key="9">
    <source>
        <dbReference type="ARBA" id="ARBA00023012"/>
    </source>
</evidence>
<dbReference type="InterPro" id="IPR036097">
    <property type="entry name" value="HisK_dim/P_sf"/>
</dbReference>
<dbReference type="InterPro" id="IPR003660">
    <property type="entry name" value="HAMP_dom"/>
</dbReference>
<evidence type="ECO:0000256" key="10">
    <source>
        <dbReference type="ARBA" id="ARBA00023136"/>
    </source>
</evidence>
<dbReference type="EC" id="2.7.13.3" evidence="3"/>
<evidence type="ECO:0000256" key="5">
    <source>
        <dbReference type="ARBA" id="ARBA00022679"/>
    </source>
</evidence>
<dbReference type="EMBL" id="JAERWL010000010">
    <property type="protein sequence ID" value="MBM9477440.1"/>
    <property type="molecule type" value="Genomic_DNA"/>
</dbReference>
<dbReference type="Pfam" id="PF00672">
    <property type="entry name" value="HAMP"/>
    <property type="match status" value="1"/>
</dbReference>
<feature type="transmembrane region" description="Helical" evidence="11">
    <location>
        <begin position="25"/>
        <end position="48"/>
    </location>
</feature>
<proteinExistence type="predicted"/>
<keyword evidence="10 11" id="KW-0472">Membrane</keyword>
<evidence type="ECO:0000256" key="3">
    <source>
        <dbReference type="ARBA" id="ARBA00012438"/>
    </source>
</evidence>
<keyword evidence="4" id="KW-0597">Phosphoprotein</keyword>
<dbReference type="SUPFAM" id="SSF158472">
    <property type="entry name" value="HAMP domain-like"/>
    <property type="match status" value="1"/>
</dbReference>
<keyword evidence="7 14" id="KW-0418">Kinase</keyword>
<feature type="domain" description="HAMP" evidence="13">
    <location>
        <begin position="112"/>
        <end position="165"/>
    </location>
</feature>
<dbReference type="InterPro" id="IPR005467">
    <property type="entry name" value="His_kinase_dom"/>
</dbReference>
<dbReference type="PANTHER" id="PTHR45436:SF5">
    <property type="entry name" value="SENSOR HISTIDINE KINASE TRCS"/>
    <property type="match status" value="1"/>
</dbReference>
<comment type="subcellular location">
    <subcellularLocation>
        <location evidence="2">Cell membrane</location>
    </subcellularLocation>
</comment>
<evidence type="ECO:0000256" key="1">
    <source>
        <dbReference type="ARBA" id="ARBA00000085"/>
    </source>
</evidence>
<dbReference type="InterPro" id="IPR003661">
    <property type="entry name" value="HisK_dim/P_dom"/>
</dbReference>
<dbReference type="SMART" id="SM00387">
    <property type="entry name" value="HATPase_c"/>
    <property type="match status" value="1"/>
</dbReference>
<dbReference type="GO" id="GO:0005886">
    <property type="term" value="C:plasma membrane"/>
    <property type="evidence" value="ECO:0007669"/>
    <property type="project" value="UniProtKB-SubCell"/>
</dbReference>
<dbReference type="SMART" id="SM00388">
    <property type="entry name" value="HisKA"/>
    <property type="match status" value="1"/>
</dbReference>
<dbReference type="PANTHER" id="PTHR45436">
    <property type="entry name" value="SENSOR HISTIDINE KINASE YKOH"/>
    <property type="match status" value="1"/>
</dbReference>
<dbReference type="InterPro" id="IPR003594">
    <property type="entry name" value="HATPase_dom"/>
</dbReference>
<comment type="caution">
    <text evidence="14">The sequence shown here is derived from an EMBL/GenBank/DDBJ whole genome shotgun (WGS) entry which is preliminary data.</text>
</comment>
<evidence type="ECO:0000313" key="15">
    <source>
        <dbReference type="Proteomes" id="UP000663801"/>
    </source>
</evidence>
<dbReference type="Gene3D" id="1.10.287.130">
    <property type="match status" value="1"/>
</dbReference>
<comment type="catalytic activity">
    <reaction evidence="1">
        <text>ATP + protein L-histidine = ADP + protein N-phospho-L-histidine.</text>
        <dbReference type="EC" id="2.7.13.3"/>
    </reaction>
</comment>
<name>A0A938YGU7_9ACTN</name>
<keyword evidence="9" id="KW-0902">Two-component regulatory system</keyword>
<feature type="transmembrane region" description="Helical" evidence="11">
    <location>
        <begin position="88"/>
        <end position="111"/>
    </location>
</feature>
<keyword evidence="6 11" id="KW-0812">Transmembrane</keyword>
<dbReference type="SUPFAM" id="SSF55874">
    <property type="entry name" value="ATPase domain of HSP90 chaperone/DNA topoisomerase II/histidine kinase"/>
    <property type="match status" value="1"/>
</dbReference>
<evidence type="ECO:0000313" key="14">
    <source>
        <dbReference type="EMBL" id="MBM9477440.1"/>
    </source>
</evidence>
<evidence type="ECO:0000256" key="11">
    <source>
        <dbReference type="SAM" id="Phobius"/>
    </source>
</evidence>
<evidence type="ECO:0000256" key="7">
    <source>
        <dbReference type="ARBA" id="ARBA00022777"/>
    </source>
</evidence>
<dbReference type="Pfam" id="PF00512">
    <property type="entry name" value="HisKA"/>
    <property type="match status" value="1"/>
</dbReference>
<keyword evidence="5" id="KW-0808">Transferase</keyword>
<dbReference type="Pfam" id="PF02518">
    <property type="entry name" value="HATPase_c"/>
    <property type="match status" value="1"/>
</dbReference>
<sequence>MAVTGPPPRPDRSAWSDRVGLRLRITVLTTALLALIGALLLGLAYVLVGRVIAALPQFPPGTEVILEGRVVDAELASQIIVEEGRRTVLLVGFIAFPLQVIAGAVLAWILIGRALTPLTILTTAARDLSTSSLDQRIRLTGPRDEVAELSDTFDDMLDRLQGAFEAERRFVANASHELRTPLAVIRTEIDVTLSDPHADPAELRRMAEVVREATDGADRLLSALLVLARTQARGVSEIRPVDMALLVPGALHGIEIERAERGVHVTVDGGPCLVAGDPALLQRLVGNLVENAVRHNVPGGWLRVTTEPAPAVLVPAAAGATPAPIGGAEAGVDLGEPGVAYAALEVASSGPVVDAATVEEIFEPFRQGRRARTSHGGSGLGLSIVRAVVSAHDGLLWARPVDGGGLSIRVLLPAVDPATVATGPGAPGPLLMG</sequence>
<dbReference type="AlphaFoldDB" id="A0A938YGU7"/>
<dbReference type="PRINTS" id="PR00344">
    <property type="entry name" value="BCTRLSENSOR"/>
</dbReference>
<dbReference type="CDD" id="cd00082">
    <property type="entry name" value="HisKA"/>
    <property type="match status" value="1"/>
</dbReference>
<evidence type="ECO:0000256" key="4">
    <source>
        <dbReference type="ARBA" id="ARBA00022553"/>
    </source>
</evidence>
<evidence type="ECO:0000256" key="2">
    <source>
        <dbReference type="ARBA" id="ARBA00004236"/>
    </source>
</evidence>
<feature type="domain" description="Histidine kinase" evidence="12">
    <location>
        <begin position="173"/>
        <end position="416"/>
    </location>
</feature>